<keyword evidence="3" id="KW-0472">Membrane</keyword>
<keyword evidence="3" id="KW-0812">Transmembrane</keyword>
<keyword evidence="3" id="KW-1133">Transmembrane helix</keyword>
<name>A0ABU1DBL6_9HYPH</name>
<protein>
    <submittedName>
        <fullName evidence="4">Uncharacterized protein</fullName>
    </submittedName>
</protein>
<feature type="transmembrane region" description="Helical" evidence="3">
    <location>
        <begin position="20"/>
        <end position="43"/>
    </location>
</feature>
<dbReference type="RefSeq" id="WP_309388564.1">
    <property type="nucleotide sequence ID" value="NZ_JADBEO010000004.1"/>
</dbReference>
<feature type="region of interest" description="Disordered" evidence="2">
    <location>
        <begin position="133"/>
        <end position="152"/>
    </location>
</feature>
<sequence length="152" mass="16250">MPFENFWAYVATSPGEAALGLITLTGALSTVVGFVAGGAWWAASALAKSRLETLEERMRLAQDKEKDLIAKAESLRMELAKIPGNSAQKSVAEYSQARAELEAAKDQVSDAYAGLESVVGGLWNAVTSMIGQERRREETAGAGEFEAPRPTT</sequence>
<reference evidence="4" key="1">
    <citation type="submission" date="2020-10" db="EMBL/GenBank/DDBJ databases">
        <authorList>
            <person name="Abbas A."/>
            <person name="Razzaq R."/>
            <person name="Waqas M."/>
            <person name="Abbas N."/>
            <person name="Nielsen T.K."/>
            <person name="Hansen L.H."/>
            <person name="Hussain S."/>
            <person name="Shahid M."/>
        </authorList>
    </citation>
    <scope>NUCLEOTIDE SEQUENCE</scope>
    <source>
        <strain evidence="4">S14</strain>
    </source>
</reference>
<comment type="caution">
    <text evidence="4">The sequence shown here is derived from an EMBL/GenBank/DDBJ whole genome shotgun (WGS) entry which is preliminary data.</text>
</comment>
<evidence type="ECO:0000256" key="1">
    <source>
        <dbReference type="SAM" id="Coils"/>
    </source>
</evidence>
<feature type="coiled-coil region" evidence="1">
    <location>
        <begin position="44"/>
        <end position="111"/>
    </location>
</feature>
<evidence type="ECO:0000256" key="2">
    <source>
        <dbReference type="SAM" id="MobiDB-lite"/>
    </source>
</evidence>
<dbReference type="EMBL" id="JADBEO010000004">
    <property type="protein sequence ID" value="MDR4305508.1"/>
    <property type="molecule type" value="Genomic_DNA"/>
</dbReference>
<gene>
    <name evidence="4" type="ORF">IHQ68_02575</name>
</gene>
<dbReference type="Proteomes" id="UP001181622">
    <property type="component" value="Unassembled WGS sequence"/>
</dbReference>
<keyword evidence="1" id="KW-0175">Coiled coil</keyword>
<accession>A0ABU1DBL6</accession>
<evidence type="ECO:0000256" key="3">
    <source>
        <dbReference type="SAM" id="Phobius"/>
    </source>
</evidence>
<evidence type="ECO:0000313" key="5">
    <source>
        <dbReference type="Proteomes" id="UP001181622"/>
    </source>
</evidence>
<proteinExistence type="predicted"/>
<evidence type="ECO:0000313" key="4">
    <source>
        <dbReference type="EMBL" id="MDR4305508.1"/>
    </source>
</evidence>
<keyword evidence="5" id="KW-1185">Reference proteome</keyword>
<organism evidence="4 5">
    <name type="scientific">Chelatococcus sambhunathii</name>
    <dbReference type="NCBI Taxonomy" id="363953"/>
    <lineage>
        <taxon>Bacteria</taxon>
        <taxon>Pseudomonadati</taxon>
        <taxon>Pseudomonadota</taxon>
        <taxon>Alphaproteobacteria</taxon>
        <taxon>Hyphomicrobiales</taxon>
        <taxon>Chelatococcaceae</taxon>
        <taxon>Chelatococcus</taxon>
    </lineage>
</organism>